<sequence>MTKLSKSHLLATSAVAGLAMLQLTPSAQAQDSFGVHNDQPEKLVVTVEAGETVEGEDIGIYADNGPVEVENDGTIRGNGPSQGGAGTRPSGGIVIAQPNSTVHNNGEISGAANGVVTSQFFGEDENDDALPPQSLAENTSVTNAGVIRGEAGTGVGLVGGGTVVNNGTIQGFNGGEQQAQGVGVALAEFPDATRDDVTGIGSVTNAQGGVIEGEFFGIVVAGGGTIDNAGAIRSTGGQNPNFPGQSPFAVVMTANSAQTGRVATLNNSGTVEGALLGVLANASLESATINNSGVIHAGATAVFGGSAGDLVVNNAAGGQITSNGFVTINSANGTLTVDNAGLIRSDGNAAITIATPDAQISNSGTIQGNTHGIVTGLSQLPGETEPTHRAVGTDVVNSGSIIGMNNDAVRLVGGGTVVNSGVIQGVNAAAGGTDGVSMFAAEGQDLAAYEASVTNAEGGQIIGDRSGVALSSGGAIDNAGEITGTWAGALIQNGLDEDGVDGTVANSGTISSDAGEGIIGFGRIDTFAVTNSGTVAGGGSDGVYANTYEAGEVVIDNAADGLITGAGSGVQVDAGQLTLTNAGTIRGEGRGDGVNTAPDGGVAVSGTSATITNSGDISGAQFGVVTYPVYDPETDTLTGTIADTTIVNSGTITGENDDGVRLAGGGTITNSGTIQGLAQNAFGGTDGVSIFAHNDQDLATYSGTLINEEGGVISGVRSGAALSSGGTVTNAGTITGEEQGVFIQGNALDGVEREGQVATLTNSGTISGTGDFGGTGQGGHGVSFGSNLDTATLTNSGTITSAFAEGVSQGSLGDLTITNQEGGVIEGATSGIYSGSDGTVAVVNAGTIRGNGAYDGFDAPPDAGVTIATRESSVTNSGTISGAGAGITTAYLFDADIGDIVGLAVGTQVTNSGTILGESNDGVRLIGGGTVTNSGTITGEGAPFADGISMYAFADQAKEEFSAAVVNQEGGEVDGERFGVIFSGGGSVENAGTIAGVAGGIFLQGTALDSEEDRSDLTATVVNSGTIEGTGEFGGTYTNGFGVGFGSDLAAATLTNSGTITSAFAEGVMQGSTGALTITNEASGTIEGATSGIYGGSEGTMTVVNAGTIRGNGAYDGFDAPPDAGITIATKESSVTNSGTISGAGAGITTAYVFDEAINELIGAAVGTQVTNSGTILGESNDGVRLIGGGTVANSGTITGEGSDLSDGVSMFRFEGQSADGYAAVLTNAADGAVNGARFGAILSGGGTIENAGTITGEGAGGVLIQPQGIEGETGITGTIANSGTIAGTSGYGAVILVTDTGTLTNSGTISGATFGAVVEAAESPTEATRVATLTNSGTISGAGDFGVAVAGFFDEATVANSGTITGASHGLILGNLGKAALTNTGTISGGELGVWGDGSGPVVLDNAGTISGGSGVAVLLGGFDDSVTLRTGSAISGVVDAGEGIDSMVLDGEVLELTEEQQLGASIGFESLAVSSGYWTTTGMVGEFATVTIGEAGSLQVNEVDLGEDGFSSPILTSAVTTTGLLVLNFSEDDLVSELDTLTIDGTGGLELIGEAVFTVDTDTLTYTGGTTISNGGLVLTGTLQGDVTTAGDGFFELGAGGTEGTFSGDIVNDGRFVFNRSDDYDFLGAFSGSGVLDKHGAGVLTFEGDYAFQGVTNIFGGAVRIGGIIDPGTDFNLGSGGTLDITGNDQTVGGLEGEDEATVELGEQTLTVDQEENTEFAGTIGGLGGIVKQGDGILNLTGNSTYTGPTEVNGGKLAVNGSIVSNVTVNAGGTLGGNGSVGDTTVGGQGTLAPGNSIGRLTVAGDLNFAAGSIYEVEVNAAGEADRVDATGEVTIASTAGVAVLAEEGNYAPRTDYVILTGAEGITGTFGSVTTDLAFLDPLLRYGANEVTLSLYRNDVDFADVAANANQVGVAGAVQALGIDNPLFEAVLMQNAATASATFGDLSGEINASTLAGLTDDSRHLRGALLGMAAPEAAGTFIWGSAFGGWGDFDASTDSFGMETDHKGLVAGVGFGGERFAVALSGGIGGSDFNRDGRSDAASVDSKYLAAHATVGAAGGFHGAAGIAYAWHEVETTRSVTGAPLSQTLTSDRDATTLQVFGELGYDLMAGTTAITPFARLAHVSTESDAFAETGGSAALEVAKADQETTFLSLGAKARFNAGQQGFQPYFSAAWNHAFGDRAAQLSSQFAAGGPVFSVVGTAIPKDSAEVEAGFDYTSGAFTIGAAYSGTLASDRTSHGARVTARFVF</sequence>
<protein>
    <submittedName>
        <fullName evidence="4">Autotransporter domain-containing protein</fullName>
    </submittedName>
</protein>
<dbReference type="SMART" id="SM00869">
    <property type="entry name" value="Autotransporter"/>
    <property type="match status" value="1"/>
</dbReference>
<dbReference type="NCBIfam" id="TIGR02601">
    <property type="entry name" value="autotrns_rpt"/>
    <property type="match status" value="1"/>
</dbReference>
<keyword evidence="5" id="KW-1185">Reference proteome</keyword>
<feature type="signal peptide" evidence="2">
    <location>
        <begin position="1"/>
        <end position="29"/>
    </location>
</feature>
<dbReference type="Gene3D" id="2.40.128.130">
    <property type="entry name" value="Autotransporter beta-domain"/>
    <property type="match status" value="1"/>
</dbReference>
<dbReference type="Proteomes" id="UP000285092">
    <property type="component" value="Unassembled WGS sequence"/>
</dbReference>
<gene>
    <name evidence="4" type="ORF">D2V04_14225</name>
</gene>
<dbReference type="SUPFAM" id="SSF51126">
    <property type="entry name" value="Pectin lyase-like"/>
    <property type="match status" value="1"/>
</dbReference>
<evidence type="ECO:0000256" key="2">
    <source>
        <dbReference type="SAM" id="SignalP"/>
    </source>
</evidence>
<dbReference type="PROSITE" id="PS51208">
    <property type="entry name" value="AUTOTRANSPORTER"/>
    <property type="match status" value="1"/>
</dbReference>
<evidence type="ECO:0000313" key="4">
    <source>
        <dbReference type="EMBL" id="RIV75463.1"/>
    </source>
</evidence>
<feature type="domain" description="Autotransporter" evidence="3">
    <location>
        <begin position="1977"/>
        <end position="2251"/>
    </location>
</feature>
<dbReference type="InterPro" id="IPR011050">
    <property type="entry name" value="Pectin_lyase_fold/virulence"/>
</dbReference>
<dbReference type="RefSeq" id="WP_119514389.1">
    <property type="nucleotide sequence ID" value="NZ_QXFK01000019.1"/>
</dbReference>
<dbReference type="OrthoDB" id="7195851at2"/>
<name>A0A418ND33_9SPHN</name>
<proteinExistence type="predicted"/>
<reference evidence="4 5" key="1">
    <citation type="submission" date="2018-08" db="EMBL/GenBank/DDBJ databases">
        <title>Altererythrobacter sp.Ery1 and Ery12, the genome sequencing of novel strains in genus Alterythrobacter.</title>
        <authorList>
            <person name="Cheng H."/>
            <person name="Wu Y.-H."/>
            <person name="Fang C."/>
            <person name="Xu X.-W."/>
        </authorList>
    </citation>
    <scope>NUCLEOTIDE SEQUENCE [LARGE SCALE GENOMIC DNA]</scope>
    <source>
        <strain evidence="4 5">Ery1</strain>
    </source>
</reference>
<evidence type="ECO:0000259" key="3">
    <source>
        <dbReference type="PROSITE" id="PS51208"/>
    </source>
</evidence>
<organism evidence="4 5">
    <name type="scientific">Pelagerythrobacter aerophilus</name>
    <dbReference type="NCBI Taxonomy" id="2306995"/>
    <lineage>
        <taxon>Bacteria</taxon>
        <taxon>Pseudomonadati</taxon>
        <taxon>Pseudomonadota</taxon>
        <taxon>Alphaproteobacteria</taxon>
        <taxon>Sphingomonadales</taxon>
        <taxon>Erythrobacteraceae</taxon>
        <taxon>Pelagerythrobacter</taxon>
    </lineage>
</organism>
<dbReference type="SUPFAM" id="SSF103515">
    <property type="entry name" value="Autotransporter"/>
    <property type="match status" value="1"/>
</dbReference>
<dbReference type="InterPro" id="IPR036709">
    <property type="entry name" value="Autotransporte_beta_dom_sf"/>
</dbReference>
<accession>A0A418ND33</accession>
<dbReference type="Pfam" id="PF03797">
    <property type="entry name" value="Autotransporter"/>
    <property type="match status" value="1"/>
</dbReference>
<evidence type="ECO:0000313" key="5">
    <source>
        <dbReference type="Proteomes" id="UP000285092"/>
    </source>
</evidence>
<keyword evidence="1 2" id="KW-0732">Signal</keyword>
<comment type="caution">
    <text evidence="4">The sequence shown here is derived from an EMBL/GenBank/DDBJ whole genome shotgun (WGS) entry which is preliminary data.</text>
</comment>
<dbReference type="InterPro" id="IPR013425">
    <property type="entry name" value="Autotrns_rpt"/>
</dbReference>
<dbReference type="InterPro" id="IPR005546">
    <property type="entry name" value="Autotransporte_beta"/>
</dbReference>
<dbReference type="EMBL" id="QXFK01000019">
    <property type="protein sequence ID" value="RIV75463.1"/>
    <property type="molecule type" value="Genomic_DNA"/>
</dbReference>
<evidence type="ECO:0000256" key="1">
    <source>
        <dbReference type="ARBA" id="ARBA00022729"/>
    </source>
</evidence>
<feature type="chain" id="PRO_5019113884" evidence="2">
    <location>
        <begin position="30"/>
        <end position="2251"/>
    </location>
</feature>
<dbReference type="Pfam" id="PF12951">
    <property type="entry name" value="PATR"/>
    <property type="match status" value="2"/>
</dbReference>